<evidence type="ECO:0000313" key="1">
    <source>
        <dbReference type="EMBL" id="QSQ18434.1"/>
    </source>
</evidence>
<organism evidence="1 2">
    <name type="scientific">Myxococcus landrumensis</name>
    <dbReference type="NCBI Taxonomy" id="2813577"/>
    <lineage>
        <taxon>Bacteria</taxon>
        <taxon>Pseudomonadati</taxon>
        <taxon>Myxococcota</taxon>
        <taxon>Myxococcia</taxon>
        <taxon>Myxococcales</taxon>
        <taxon>Cystobacterineae</taxon>
        <taxon>Myxococcaceae</taxon>
        <taxon>Myxococcus</taxon>
    </lineage>
</organism>
<proteinExistence type="predicted"/>
<sequence>MRNLLFALPLATFTVACGVEELEADAPRAEAPVVADEAIGQAEQQVSIYGPYTWRTNQPEYISTSLGASSNRTCFLTALGGNLQSTPNDLGWGMAGVLLSGSEWRVFVNQTLNTALSTTVQCVNAVANRTSEVAWYTGEAAKLLGAVTADRRCFLTSIVGAGGFDSTAEYVRVWNDGLNWYLGGDLVGDGGAKALCVDIPEDHGAWQWSTGANTKTVNLAYNPDGIGCFLHGLGGNFNQNSYSDGVSVDYNAGTRTWEMNLSAYKRGWASCVK</sequence>
<protein>
    <recommendedName>
        <fullName evidence="3">Lipoprotein</fullName>
    </recommendedName>
</protein>
<accession>A0ABX7NI04</accession>
<dbReference type="EMBL" id="CP071091">
    <property type="protein sequence ID" value="QSQ18434.1"/>
    <property type="molecule type" value="Genomic_DNA"/>
</dbReference>
<dbReference type="Proteomes" id="UP000663090">
    <property type="component" value="Chromosome"/>
</dbReference>
<keyword evidence="2" id="KW-1185">Reference proteome</keyword>
<name>A0ABX7NI04_9BACT</name>
<evidence type="ECO:0008006" key="3">
    <source>
        <dbReference type="Google" id="ProtNLM"/>
    </source>
</evidence>
<evidence type="ECO:0000313" key="2">
    <source>
        <dbReference type="Proteomes" id="UP000663090"/>
    </source>
</evidence>
<dbReference type="PROSITE" id="PS51257">
    <property type="entry name" value="PROKAR_LIPOPROTEIN"/>
    <property type="match status" value="1"/>
</dbReference>
<gene>
    <name evidence="1" type="ORF">JY572_27810</name>
</gene>
<reference evidence="1 2" key="1">
    <citation type="submission" date="2021-02" db="EMBL/GenBank/DDBJ databases">
        <title>De Novo genome assembly of isolated myxobacteria.</title>
        <authorList>
            <person name="Stevens D.C."/>
        </authorList>
    </citation>
    <scope>NUCLEOTIDE SEQUENCE [LARGE SCALE GENOMIC DNA]</scope>
    <source>
        <strain evidence="1 2">SCHIC003</strain>
    </source>
</reference>